<gene>
    <name evidence="1" type="ORF">RV00_GL001000</name>
</gene>
<evidence type="ECO:0000313" key="2">
    <source>
        <dbReference type="Proteomes" id="UP000183700"/>
    </source>
</evidence>
<organism evidence="1 2">
    <name type="scientific">Enterococcus devriesei</name>
    <dbReference type="NCBI Taxonomy" id="319970"/>
    <lineage>
        <taxon>Bacteria</taxon>
        <taxon>Bacillati</taxon>
        <taxon>Bacillota</taxon>
        <taxon>Bacilli</taxon>
        <taxon>Lactobacillales</taxon>
        <taxon>Enterococcaceae</taxon>
        <taxon>Enterococcus</taxon>
    </lineage>
</organism>
<dbReference type="STRING" id="319970.RV00_GL001000"/>
<dbReference type="Proteomes" id="UP000183700">
    <property type="component" value="Unassembled WGS sequence"/>
</dbReference>
<reference evidence="1 2" key="1">
    <citation type="submission" date="2014-12" db="EMBL/GenBank/DDBJ databases">
        <title>Draft genome sequences of 29 type strains of Enterococci.</title>
        <authorList>
            <person name="Zhong Z."/>
            <person name="Sun Z."/>
            <person name="Liu W."/>
            <person name="Zhang W."/>
            <person name="Zhang H."/>
        </authorList>
    </citation>
    <scope>NUCLEOTIDE SEQUENCE [LARGE SCALE GENOMIC DNA]</scope>
    <source>
        <strain evidence="1 2">DSM 22802</strain>
    </source>
</reference>
<dbReference type="OrthoDB" id="2188211at2"/>
<dbReference type="AlphaFoldDB" id="A0A1L8SNV2"/>
<proteinExistence type="predicted"/>
<protein>
    <submittedName>
        <fullName evidence="1">Uncharacterized protein</fullName>
    </submittedName>
</protein>
<accession>A0A1L8SNV2</accession>
<keyword evidence="2" id="KW-1185">Reference proteome</keyword>
<sequence length="117" mass="13449">MDYVDASGSIREFLKAAFFDDFKSFRTWKIEAQTPLPCLLVKTIGKSTIQLLVRSESDIEALEKCTEVGNYLKRNFSDVSDVNIFDADFQMPPIPTHDDDSGKEEAWCYMQVIYFES</sequence>
<dbReference type="EMBL" id="JXKM01000017">
    <property type="protein sequence ID" value="OJG33746.1"/>
    <property type="molecule type" value="Genomic_DNA"/>
</dbReference>
<name>A0A1L8SNV2_9ENTE</name>
<evidence type="ECO:0000313" key="1">
    <source>
        <dbReference type="EMBL" id="OJG33746.1"/>
    </source>
</evidence>
<comment type="caution">
    <text evidence="1">The sequence shown here is derived from an EMBL/GenBank/DDBJ whole genome shotgun (WGS) entry which is preliminary data.</text>
</comment>
<dbReference type="RefSeq" id="WP_071863341.1">
    <property type="nucleotide sequence ID" value="NZ_JBHLVS010000005.1"/>
</dbReference>